<dbReference type="SUPFAM" id="SSF49785">
    <property type="entry name" value="Galactose-binding domain-like"/>
    <property type="match status" value="1"/>
</dbReference>
<dbReference type="InterPro" id="IPR054470">
    <property type="entry name" value="FIMAH_dom"/>
</dbReference>
<feature type="domain" description="Glycosyl hydrolase family 92" evidence="2">
    <location>
        <begin position="488"/>
        <end position="962"/>
    </location>
</feature>
<evidence type="ECO:0008006" key="7">
    <source>
        <dbReference type="Google" id="ProtNLM"/>
    </source>
</evidence>
<dbReference type="Gene3D" id="1.20.1610.10">
    <property type="entry name" value="alpha-1,2-mannosidases domains"/>
    <property type="match status" value="1"/>
</dbReference>
<dbReference type="GO" id="GO:0000224">
    <property type="term" value="F:peptide-N4-(N-acetyl-beta-glucosaminyl)asparagine amidase activity"/>
    <property type="evidence" value="ECO:0007669"/>
    <property type="project" value="TreeGrafter"/>
</dbReference>
<name>V6IXS7_9BACL</name>
<dbReference type="STRING" id="1395513.P343_11840"/>
<evidence type="ECO:0000256" key="1">
    <source>
        <dbReference type="SAM" id="SignalP"/>
    </source>
</evidence>
<dbReference type="InterPro" id="IPR005887">
    <property type="entry name" value="GH92_a_mannosidase_put"/>
</dbReference>
<dbReference type="eggNOG" id="COG3537">
    <property type="taxonomic scope" value="Bacteria"/>
</dbReference>
<dbReference type="RefSeq" id="WP_023510611.1">
    <property type="nucleotide sequence ID" value="NZ_AWTC01000011.1"/>
</dbReference>
<feature type="domain" description="FIMAH" evidence="4">
    <location>
        <begin position="1136"/>
        <end position="1213"/>
    </location>
</feature>
<evidence type="ECO:0000259" key="4">
    <source>
        <dbReference type="Pfam" id="PF22888"/>
    </source>
</evidence>
<reference evidence="5 6" key="1">
    <citation type="journal article" date="2013" name="Genome Announc.">
        <title>Genome Sequence of Sporolactobacillus laevolacticus DSM442, an Efficient Polymer-Grade D-Lactate Producer from Agricultural Waste Cottonseed as a Nitrogen Source.</title>
        <authorList>
            <person name="Wang H."/>
            <person name="Wang L."/>
            <person name="Ju J."/>
            <person name="Yu B."/>
            <person name="Ma Y."/>
        </authorList>
    </citation>
    <scope>NUCLEOTIDE SEQUENCE [LARGE SCALE GENOMIC DNA]</scope>
    <source>
        <strain evidence="5 6">DSM 442</strain>
    </source>
</reference>
<dbReference type="PATRIC" id="fig|1395513.3.peg.2396"/>
<dbReference type="PANTHER" id="PTHR12143">
    <property type="entry name" value="PEPTIDE N-GLYCANASE PNGASE -RELATED"/>
    <property type="match status" value="1"/>
</dbReference>
<dbReference type="Gene3D" id="3.30.2080.10">
    <property type="entry name" value="GH92 mannosidase domain"/>
    <property type="match status" value="1"/>
</dbReference>
<dbReference type="InterPro" id="IPR014718">
    <property type="entry name" value="GH-type_carb-bd"/>
</dbReference>
<sequence length="1218" mass="133287">MKFKIFTKIVISCICLSLAASSLPGPFTRSAEAKTGKSSFFTSFEKNDPALAWKNKIETSKNGKKMAKGIKPLTGKGNTMTTLITKGPGQLYNAPAKSGWTGSHVLTYSGTVSGNSGSYAYNKLYDVYIPVSSDTELSYFVAPEFTKKDKRAHAASSVSIDLAFSDGSYLHQLKSATDQDGFRATPAEQGKSGTLIMNQWNQKLIDLGKVAKGKIITRILIAYQAPVSNTTFRGAIDDIRIGPSLSKTGNQTTPVDKVNILRGTASSGAFPRGNTVPAIGVPNGFTYWAPAIDSSAKELIYPYNKNNDPDNLPEIQSFSLSQSANDQNGIQQSFQVMPSGFSGTPSANRLGRSKAFKRSDEVATPYNYQVTFTDGMKTELAATSHAAIMRYSFVGASGNLVFDNLDRFGSLTLHPETQSLEGYSDIKDQSTGNSNRMYFFAEVNRPVSDSGHLSGQGRDQATAFFKFDTSSKKTVTLRIASSLISVQQAKKNLYQEIGTHTSLADVEKKAKKEWNQRLSKVTLQSGAAQQSTFYSNLYRLYLSPNEGFENTGTKQKPKYRYADLSVPAVSANTAEHTGAPIKKGRVYVNSAFSYSSQTVWPAYAFLEPKLTGSLINGFLTAYKNGGKFDPDAGPAFADAVIKGVPGVNTRLLYQAMLESRSVPGDGQYYSFAGFVPSNQKDSVNQTLTQSINDYALGSLGAYLAQKYPNMQSYADDSAYYLRQSQNYLHVFNKSLDFFSSRNEDGTWKTSDSQSSTLNNNTMENWTYAFNVPQDGQGLANLYGGKAGLTRKLDQFFSTEPSEKAVNSQAKAQLASIGNLGMFTLDSPSAPSLAYMYLFASAPWKTQSTVRSIMNRFYTGGAIGQGYLGSDTGSMLSGYYLFGATGLYPLQKGSDNYAISAPYFKKMTVHLENGRTLIISASKASNKNKYVQRVTFNGQNVKATTLSANQLSGGGTLVFDMGSEPSSWGTSADDLPHSLTAQSTDGSGFFPKPLTDFTQHAANIAISKADAPKSLTDNNSETATRFDDARPAITFQFDSESRRTIMYTLTSSGGRDSSDPQNWALWGSNDGKNWDMVDRRTNQKFKWRSMTRAFSIKNPKPYSYYKLAVTQKSNHYPLAISELQLLGYSGIRNGFDEMRREIIHQFELKNLTESETASLSNTLNQAQIAYLNGNLSSSVYYMQSYVQLINSFLYQATAPEKVRNSLSADAHAIVNLLTD</sequence>
<dbReference type="GO" id="GO:0005829">
    <property type="term" value="C:cytosol"/>
    <property type="evidence" value="ECO:0007669"/>
    <property type="project" value="TreeGrafter"/>
</dbReference>
<dbReference type="InterPro" id="IPR008979">
    <property type="entry name" value="Galactose-bd-like_sf"/>
</dbReference>
<dbReference type="Gene3D" id="2.60.120.260">
    <property type="entry name" value="Galactose-binding domain-like"/>
    <property type="match status" value="1"/>
</dbReference>
<dbReference type="InterPro" id="IPR041371">
    <property type="entry name" value="GH92_N"/>
</dbReference>
<dbReference type="Pfam" id="PF07971">
    <property type="entry name" value="Glyco_hydro_92"/>
    <property type="match status" value="1"/>
</dbReference>
<dbReference type="Pfam" id="PF22888">
    <property type="entry name" value="FIMAH"/>
    <property type="match status" value="1"/>
</dbReference>
<dbReference type="Gene3D" id="2.70.98.10">
    <property type="match status" value="1"/>
</dbReference>
<dbReference type="InterPro" id="IPR050883">
    <property type="entry name" value="PNGase"/>
</dbReference>
<evidence type="ECO:0000313" key="5">
    <source>
        <dbReference type="EMBL" id="EST11501.1"/>
    </source>
</evidence>
<accession>V6IXS7</accession>
<dbReference type="InterPro" id="IPR012939">
    <property type="entry name" value="Glyco_hydro_92"/>
</dbReference>
<keyword evidence="1" id="KW-0732">Signal</keyword>
<evidence type="ECO:0000259" key="2">
    <source>
        <dbReference type="Pfam" id="PF07971"/>
    </source>
</evidence>
<protein>
    <recommendedName>
        <fullName evidence="7">Alpha-1,2-mannosidase</fullName>
    </recommendedName>
</protein>
<dbReference type="AlphaFoldDB" id="V6IXS7"/>
<dbReference type="PANTHER" id="PTHR12143:SF43">
    <property type="entry name" value="PUTATIVE-RELATED"/>
    <property type="match status" value="1"/>
</dbReference>
<dbReference type="Pfam" id="PF17678">
    <property type="entry name" value="Glyco_hydro_92N"/>
    <property type="match status" value="1"/>
</dbReference>
<gene>
    <name evidence="5" type="ORF">P343_11840</name>
</gene>
<dbReference type="EMBL" id="AWTC01000011">
    <property type="protein sequence ID" value="EST11501.1"/>
    <property type="molecule type" value="Genomic_DNA"/>
</dbReference>
<feature type="chain" id="PRO_5039448388" description="Alpha-1,2-mannosidase" evidence="1">
    <location>
        <begin position="20"/>
        <end position="1218"/>
    </location>
</feature>
<dbReference type="Gene3D" id="1.20.1050.60">
    <property type="entry name" value="alpha-1,2-mannosidase"/>
    <property type="match status" value="1"/>
</dbReference>
<dbReference type="Proteomes" id="UP000018296">
    <property type="component" value="Unassembled WGS sequence"/>
</dbReference>
<dbReference type="OrthoDB" id="9804511at2"/>
<feature type="signal peptide" evidence="1">
    <location>
        <begin position="1"/>
        <end position="19"/>
    </location>
</feature>
<dbReference type="NCBIfam" id="TIGR01180">
    <property type="entry name" value="aman2_put"/>
    <property type="match status" value="1"/>
</dbReference>
<keyword evidence="6" id="KW-1185">Reference proteome</keyword>
<proteinExistence type="predicted"/>
<evidence type="ECO:0000259" key="3">
    <source>
        <dbReference type="Pfam" id="PF17678"/>
    </source>
</evidence>
<feature type="domain" description="Glycosyl hydrolase family 92 N-terminal" evidence="3">
    <location>
        <begin position="258"/>
        <end position="482"/>
    </location>
</feature>
<organism evidence="5 6">
    <name type="scientific">Sporolactobacillus laevolacticus DSM 442</name>
    <dbReference type="NCBI Taxonomy" id="1395513"/>
    <lineage>
        <taxon>Bacteria</taxon>
        <taxon>Bacillati</taxon>
        <taxon>Bacillota</taxon>
        <taxon>Bacilli</taxon>
        <taxon>Bacillales</taxon>
        <taxon>Sporolactobacillaceae</taxon>
        <taxon>Sporolactobacillus</taxon>
    </lineage>
</organism>
<dbReference type="GO" id="GO:0006516">
    <property type="term" value="P:glycoprotein catabolic process"/>
    <property type="evidence" value="ECO:0007669"/>
    <property type="project" value="TreeGrafter"/>
</dbReference>
<dbReference type="GO" id="GO:0030246">
    <property type="term" value="F:carbohydrate binding"/>
    <property type="evidence" value="ECO:0007669"/>
    <property type="project" value="InterPro"/>
</dbReference>
<evidence type="ECO:0000313" key="6">
    <source>
        <dbReference type="Proteomes" id="UP000018296"/>
    </source>
</evidence>
<comment type="caution">
    <text evidence="5">The sequence shown here is derived from an EMBL/GenBank/DDBJ whole genome shotgun (WGS) entry which is preliminary data.</text>
</comment>